<organism evidence="4 5">
    <name type="scientific">Cajanus cajan</name>
    <name type="common">Pigeon pea</name>
    <name type="synonym">Cajanus indicus</name>
    <dbReference type="NCBI Taxonomy" id="3821"/>
    <lineage>
        <taxon>Eukaryota</taxon>
        <taxon>Viridiplantae</taxon>
        <taxon>Streptophyta</taxon>
        <taxon>Embryophyta</taxon>
        <taxon>Tracheophyta</taxon>
        <taxon>Spermatophyta</taxon>
        <taxon>Magnoliopsida</taxon>
        <taxon>eudicotyledons</taxon>
        <taxon>Gunneridae</taxon>
        <taxon>Pentapetalae</taxon>
        <taxon>rosids</taxon>
        <taxon>fabids</taxon>
        <taxon>Fabales</taxon>
        <taxon>Fabaceae</taxon>
        <taxon>Papilionoideae</taxon>
        <taxon>50 kb inversion clade</taxon>
        <taxon>NPAAA clade</taxon>
        <taxon>indigoferoid/millettioid clade</taxon>
        <taxon>Phaseoleae</taxon>
        <taxon>Cajanus</taxon>
    </lineage>
</organism>
<dbReference type="Gramene" id="C.cajan_45337.t">
    <property type="protein sequence ID" value="C.cajan_45337.t"/>
    <property type="gene ID" value="C.cajan_45337"/>
</dbReference>
<keyword evidence="1" id="KW-0863">Zinc-finger</keyword>
<dbReference type="PROSITE" id="PS50878">
    <property type="entry name" value="RT_POL"/>
    <property type="match status" value="1"/>
</dbReference>
<evidence type="ECO:0000313" key="5">
    <source>
        <dbReference type="Proteomes" id="UP000075243"/>
    </source>
</evidence>
<evidence type="ECO:0000256" key="1">
    <source>
        <dbReference type="PROSITE-ProRule" id="PRU00047"/>
    </source>
</evidence>
<dbReference type="EMBL" id="KQ484823">
    <property type="protein sequence ID" value="KYP33646.1"/>
    <property type="molecule type" value="Genomic_DNA"/>
</dbReference>
<dbReference type="GO" id="GO:0008270">
    <property type="term" value="F:zinc ion binding"/>
    <property type="evidence" value="ECO:0007669"/>
    <property type="project" value="UniProtKB-KW"/>
</dbReference>
<evidence type="ECO:0000313" key="4">
    <source>
        <dbReference type="EMBL" id="KYP33646.1"/>
    </source>
</evidence>
<dbReference type="AlphaFoldDB" id="A0A151QTS8"/>
<dbReference type="GO" id="GO:0003676">
    <property type="term" value="F:nucleic acid binding"/>
    <property type="evidence" value="ECO:0007669"/>
    <property type="project" value="InterPro"/>
</dbReference>
<dbReference type="InterPro" id="IPR043502">
    <property type="entry name" value="DNA/RNA_pol_sf"/>
</dbReference>
<sequence>MTTSKKQWKGLTKSYPSTTLDLAIEDRDPNNSSFNANNVYEWNIDGKSKYNIMHMLQHMTMVCTAYQTAHESSEEAIANIIVSGFTGQLKDIFSAVKIDDNGEPIFHNGETIPDVVNTLVFNIAQHFIGDPSLWKDRSVELLSNLKCKTLGDFKWYKDTFLTRVFTREDSQQPFWKENFLAGLPRSLGDKEPKGETKHPPGKKSIVCYNCKKPGHMSMYCRLKRKNSNLNLEPELEEQISSLLVETSEEDKNLIRPSKSPWSCAAFYFNKQAGLERGTPRLVINYKPLNQALRWIRYPIPNKKDLLNRLYSAKIFSKFDMKSGYWHIQIQEEERYKIAFTVPFGQYEWNVMPFGLKNALLEFQKIMNDIFNPYTSFSIVYIDDVLIFSQSLDQHFKHVNIFVKIIKQNGLAVSSSKIFLGHIIHQGKITPISRSIEFSDKFPNQIIDKTQLPRFLGCLNYVADFIPNLNNIIKPLHDCLKKNPPSWSDNHTTSVNHVK</sequence>
<dbReference type="SUPFAM" id="SSF56672">
    <property type="entry name" value="DNA/RNA polymerases"/>
    <property type="match status" value="1"/>
</dbReference>
<dbReference type="Pfam" id="PF22909">
    <property type="entry name" value="Caulimovir_coat_dom"/>
    <property type="match status" value="1"/>
</dbReference>
<dbReference type="InterPro" id="IPR043128">
    <property type="entry name" value="Rev_trsase/Diguanyl_cyclase"/>
</dbReference>
<protein>
    <submittedName>
        <fullName evidence="4">Polyprotein</fullName>
    </submittedName>
</protein>
<feature type="domain" description="CCHC-type" evidence="2">
    <location>
        <begin position="207"/>
        <end position="221"/>
    </location>
</feature>
<dbReference type="Gene3D" id="3.10.10.10">
    <property type="entry name" value="HIV Type 1 Reverse Transcriptase, subunit A, domain 1"/>
    <property type="match status" value="1"/>
</dbReference>
<dbReference type="CDD" id="cd01647">
    <property type="entry name" value="RT_LTR"/>
    <property type="match status" value="1"/>
</dbReference>
<dbReference type="InterPro" id="IPR036875">
    <property type="entry name" value="Znf_CCHC_sf"/>
</dbReference>
<dbReference type="Pfam" id="PF00078">
    <property type="entry name" value="RVT_1"/>
    <property type="match status" value="1"/>
</dbReference>
<dbReference type="SUPFAM" id="SSF57756">
    <property type="entry name" value="Retrovirus zinc finger-like domains"/>
    <property type="match status" value="1"/>
</dbReference>
<dbReference type="InterPro" id="IPR056648">
    <property type="entry name" value="DUF7746"/>
</dbReference>
<dbReference type="InterPro" id="IPR051320">
    <property type="entry name" value="Viral_Replic_Matur_Polypro"/>
</dbReference>
<dbReference type="PANTHER" id="PTHR33064:SF37">
    <property type="entry name" value="RIBONUCLEASE H"/>
    <property type="match status" value="1"/>
</dbReference>
<dbReference type="Proteomes" id="UP000075243">
    <property type="component" value="Unassembled WGS sequence"/>
</dbReference>
<dbReference type="InterPro" id="IPR001878">
    <property type="entry name" value="Znf_CCHC"/>
</dbReference>
<evidence type="ECO:0000259" key="2">
    <source>
        <dbReference type="PROSITE" id="PS50158"/>
    </source>
</evidence>
<dbReference type="InterPro" id="IPR000477">
    <property type="entry name" value="RT_dom"/>
</dbReference>
<dbReference type="SMART" id="SM00343">
    <property type="entry name" value="ZnF_C2HC"/>
    <property type="match status" value="1"/>
</dbReference>
<keyword evidence="1" id="KW-0479">Metal-binding</keyword>
<proteinExistence type="predicted"/>
<keyword evidence="1" id="KW-0862">Zinc</keyword>
<reference evidence="4" key="1">
    <citation type="journal article" date="2012" name="Nat. Biotechnol.">
        <title>Draft genome sequence of pigeonpea (Cajanus cajan), an orphan legume crop of resource-poor farmers.</title>
        <authorList>
            <person name="Varshney R.K."/>
            <person name="Chen W."/>
            <person name="Li Y."/>
            <person name="Bharti A.K."/>
            <person name="Saxena R.K."/>
            <person name="Schlueter J.A."/>
            <person name="Donoghue M.T."/>
            <person name="Azam S."/>
            <person name="Fan G."/>
            <person name="Whaley A.M."/>
            <person name="Farmer A.D."/>
            <person name="Sheridan J."/>
            <person name="Iwata A."/>
            <person name="Tuteja R."/>
            <person name="Penmetsa R.V."/>
            <person name="Wu W."/>
            <person name="Upadhyaya H.D."/>
            <person name="Yang S.P."/>
            <person name="Shah T."/>
            <person name="Saxena K.B."/>
            <person name="Michael T."/>
            <person name="McCombie W.R."/>
            <person name="Yang B."/>
            <person name="Zhang G."/>
            <person name="Yang H."/>
            <person name="Wang J."/>
            <person name="Spillane C."/>
            <person name="Cook D.R."/>
            <person name="May G.D."/>
            <person name="Xu X."/>
            <person name="Jackson S.A."/>
        </authorList>
    </citation>
    <scope>NUCLEOTIDE SEQUENCE [LARGE SCALE GENOMIC DNA]</scope>
</reference>
<gene>
    <name evidence="4" type="ORF">KK1_045488</name>
</gene>
<keyword evidence="5" id="KW-1185">Reference proteome</keyword>
<dbReference type="PANTHER" id="PTHR33064">
    <property type="entry name" value="POL PROTEIN"/>
    <property type="match status" value="1"/>
</dbReference>
<dbReference type="Gene3D" id="3.30.70.270">
    <property type="match status" value="2"/>
</dbReference>
<name>A0A151QTS8_CAJCA</name>
<feature type="domain" description="Reverse transcriptase" evidence="3">
    <location>
        <begin position="249"/>
        <end position="435"/>
    </location>
</feature>
<dbReference type="PROSITE" id="PS50158">
    <property type="entry name" value="ZF_CCHC"/>
    <property type="match status" value="1"/>
</dbReference>
<dbReference type="Pfam" id="PF24925">
    <property type="entry name" value="DUF7746"/>
    <property type="match status" value="1"/>
</dbReference>
<evidence type="ECO:0000259" key="3">
    <source>
        <dbReference type="PROSITE" id="PS50878"/>
    </source>
</evidence>
<accession>A0A151QTS8</accession>